<accession>Q5DH69</accession>
<organism evidence="2">
    <name type="scientific">Schistosoma japonicum</name>
    <name type="common">Blood fluke</name>
    <dbReference type="NCBI Taxonomy" id="6182"/>
    <lineage>
        <taxon>Eukaryota</taxon>
        <taxon>Metazoa</taxon>
        <taxon>Spiralia</taxon>
        <taxon>Lophotrochozoa</taxon>
        <taxon>Platyhelminthes</taxon>
        <taxon>Trematoda</taxon>
        <taxon>Digenea</taxon>
        <taxon>Strigeidida</taxon>
        <taxon>Schistosomatoidea</taxon>
        <taxon>Schistosomatidae</taxon>
        <taxon>Schistosoma</taxon>
    </lineage>
</organism>
<dbReference type="InterPro" id="IPR011990">
    <property type="entry name" value="TPR-like_helical_dom_sf"/>
</dbReference>
<feature type="transmembrane region" description="Helical" evidence="1">
    <location>
        <begin position="7"/>
        <end position="26"/>
    </location>
</feature>
<dbReference type="GO" id="GO:0000422">
    <property type="term" value="P:autophagy of mitochondrion"/>
    <property type="evidence" value="ECO:0007669"/>
    <property type="project" value="TreeGrafter"/>
</dbReference>
<dbReference type="PANTHER" id="PTHR13247:SF0">
    <property type="entry name" value="MITOCHONDRIAL FISSION 1 PROTEIN"/>
    <property type="match status" value="1"/>
</dbReference>
<reference evidence="2" key="1">
    <citation type="submission" date="2004-11" db="EMBL/GenBank/DDBJ databases">
        <title>The full-length cDNA sequences of Schistosoma japonicum genes.</title>
        <authorList>
            <person name="Han Z."/>
        </authorList>
    </citation>
    <scope>NUCLEOTIDE SEQUENCE</scope>
</reference>
<evidence type="ECO:0000313" key="2">
    <source>
        <dbReference type="EMBL" id="AAW24837.1"/>
    </source>
</evidence>
<dbReference type="GO" id="GO:0016559">
    <property type="term" value="P:peroxisome fission"/>
    <property type="evidence" value="ECO:0007669"/>
    <property type="project" value="TreeGrafter"/>
</dbReference>
<dbReference type="Gene3D" id="1.25.40.10">
    <property type="entry name" value="Tetratricopeptide repeat domain"/>
    <property type="match status" value="1"/>
</dbReference>
<dbReference type="GO" id="GO:0005741">
    <property type="term" value="C:mitochondrial outer membrane"/>
    <property type="evidence" value="ECO:0007669"/>
    <property type="project" value="TreeGrafter"/>
</dbReference>
<dbReference type="GO" id="GO:0000266">
    <property type="term" value="P:mitochondrial fission"/>
    <property type="evidence" value="ECO:0007669"/>
    <property type="project" value="InterPro"/>
</dbReference>
<keyword evidence="1" id="KW-1133">Transmembrane helix</keyword>
<dbReference type="EMBL" id="AY813105">
    <property type="protein sequence ID" value="AAW24837.1"/>
    <property type="molecule type" value="mRNA"/>
</dbReference>
<dbReference type="SUPFAM" id="SSF48452">
    <property type="entry name" value="TPR-like"/>
    <property type="match status" value="1"/>
</dbReference>
<dbReference type="InterPro" id="IPR016543">
    <property type="entry name" value="Fis1"/>
</dbReference>
<sequence length="170" mass="19944">MSFMLKLLIAAYFQFGYFFIYTYEWISFKVTTLKLILLKPLRQLKQNDASLKSVKLSHSRNLLQYELCLDYAVNLLRTTNESNVMKAIEVILLGTLKDNKLTKLQNDCLYHLAVSFIKLADYTNALIYCHCLLTFEPDNQKVKNLLLEIKSRTYKDLQNDSNLMNLLKRN</sequence>
<protein>
    <submittedName>
        <fullName evidence="2">SJCHGC01544 protein</fullName>
    </submittedName>
</protein>
<keyword evidence="1" id="KW-0812">Transmembrane</keyword>
<name>Q5DH69_SCHJA</name>
<reference evidence="2" key="2">
    <citation type="journal article" date="2006" name="PLoS Pathog.">
        <title>New perspectives on host-parasite interplay by comparative transcriptomic and proteomic analyses of Schistosoma japonicum.</title>
        <authorList>
            <person name="Liu F."/>
            <person name="Lu J."/>
            <person name="Hu W."/>
            <person name="Wang S.Y."/>
            <person name="Cui S.J."/>
            <person name="Chi M."/>
            <person name="Yan Q."/>
            <person name="Wang X.R."/>
            <person name="Song H.D."/>
            <person name="Xu X.N."/>
            <person name="Wang J.J."/>
            <person name="Zhang X.L."/>
            <person name="Zhang X."/>
            <person name="Wang Z.Q."/>
            <person name="Xue C.L."/>
            <person name="Brindley P.J."/>
            <person name="McManus D.P."/>
            <person name="Yang P.Y."/>
            <person name="Feng Z."/>
            <person name="Chen Z."/>
            <person name="Han Z.G."/>
        </authorList>
    </citation>
    <scope>NUCLEOTIDE SEQUENCE</scope>
</reference>
<proteinExistence type="evidence at transcript level"/>
<evidence type="ECO:0000256" key="1">
    <source>
        <dbReference type="SAM" id="Phobius"/>
    </source>
</evidence>
<keyword evidence="1" id="KW-0472">Membrane</keyword>
<dbReference type="PANTHER" id="PTHR13247">
    <property type="entry name" value="TETRATRICOPEPTIDE REPEAT PROTEIN 11 TPR REPEAT PROTEIN 11"/>
    <property type="match status" value="1"/>
</dbReference>
<dbReference type="InterPro" id="IPR028061">
    <property type="entry name" value="Fis1_TPR_C"/>
</dbReference>
<dbReference type="GO" id="GO:0005778">
    <property type="term" value="C:peroxisomal membrane"/>
    <property type="evidence" value="ECO:0007669"/>
    <property type="project" value="TreeGrafter"/>
</dbReference>
<dbReference type="AlphaFoldDB" id="Q5DH69"/>
<dbReference type="Pfam" id="PF14853">
    <property type="entry name" value="Fis1_TPR_C"/>
    <property type="match status" value="1"/>
</dbReference>